<reference evidence="1 2" key="1">
    <citation type="submission" date="2023-07" db="EMBL/GenBank/DDBJ databases">
        <title>Bacillus lucianemedeirus sp. nov, a new species isolated from an immunobiological production facility.</title>
        <authorList>
            <person name="Costa L.V."/>
            <person name="Miranda R.V.S.L."/>
            <person name="Brandao M.L.L."/>
            <person name="Reis C.M.F."/>
            <person name="Frazao A.M."/>
            <person name="Cruz F.V."/>
            <person name="Baio P.V.P."/>
            <person name="Veras J.F.C."/>
            <person name="Ramos J.N."/>
            <person name="Vieira V."/>
        </authorList>
    </citation>
    <scope>NUCLEOTIDE SEQUENCE [LARGE SCALE GENOMIC DNA]</scope>
    <source>
        <strain evidence="1 2">B190/17</strain>
    </source>
</reference>
<sequence>MYRESRHCSLCSSILLLLDEIRRPSKKRKVFKKWLICICYVYKLYSINTQEEEEKKVSIQTAETHTDDYKRSEGIVEDEVGVIRMYTNRFEVKRWLVNGELPCPECNQWVSASNFARHAKQHDTTTQKIFTDERYMEKINEMIQERTAEK</sequence>
<organism evidence="1 2">
    <name type="scientific">Bacillus lumedeiriae</name>
    <dbReference type="NCBI Taxonomy" id="3058829"/>
    <lineage>
        <taxon>Bacteria</taxon>
        <taxon>Bacillati</taxon>
        <taxon>Bacillota</taxon>
        <taxon>Bacilli</taxon>
        <taxon>Bacillales</taxon>
        <taxon>Bacillaceae</taxon>
        <taxon>Bacillus</taxon>
    </lineage>
</organism>
<gene>
    <name evidence="1" type="ORF">QYG89_05845</name>
</gene>
<protein>
    <recommendedName>
        <fullName evidence="3">C2H2-type domain-containing protein</fullName>
    </recommendedName>
</protein>
<accession>A0ABW8I6X4</accession>
<name>A0ABW8I6X4_9BACI</name>
<dbReference type="EMBL" id="JAUIYO010000002">
    <property type="protein sequence ID" value="MFK2825208.1"/>
    <property type="molecule type" value="Genomic_DNA"/>
</dbReference>
<evidence type="ECO:0000313" key="1">
    <source>
        <dbReference type="EMBL" id="MFK2825208.1"/>
    </source>
</evidence>
<keyword evidence="2" id="KW-1185">Reference proteome</keyword>
<evidence type="ECO:0008006" key="3">
    <source>
        <dbReference type="Google" id="ProtNLM"/>
    </source>
</evidence>
<evidence type="ECO:0000313" key="2">
    <source>
        <dbReference type="Proteomes" id="UP001619911"/>
    </source>
</evidence>
<comment type="caution">
    <text evidence="1">The sequence shown here is derived from an EMBL/GenBank/DDBJ whole genome shotgun (WGS) entry which is preliminary data.</text>
</comment>
<dbReference type="Proteomes" id="UP001619911">
    <property type="component" value="Unassembled WGS sequence"/>
</dbReference>
<proteinExistence type="predicted"/>